<evidence type="ECO:0000313" key="1">
    <source>
        <dbReference type="EMBL" id="KAL0931620.1"/>
    </source>
</evidence>
<sequence>MKPGVPDIDSSSDHRFLDEEISKSLIPVLHILDSFNHRNKNQHRVARWWTQFDLLRRSVRRLEDALVLRLRNTQARHFKKPKQQKASKAQNALDDDITARVQVLLNVTIPSSFLAFTQLTADNQHAALGLVLLGVLASINTAIAPLAPQQSEKGPGEVPVMPSAAPLVTASKKEDVNEPDPRGLGVVISRDQLRLGIKTELCAPESEFKDATKPKKRKVTAALDDIGPVKPAKDKKAERKPKKKTSKKGDEFSDLFSSLM</sequence>
<dbReference type="Proteomes" id="UP000805649">
    <property type="component" value="Unassembled WGS sequence"/>
</dbReference>
<name>A0ACC3YIA9_COLTU</name>
<keyword evidence="2" id="KW-1185">Reference proteome</keyword>
<evidence type="ECO:0000313" key="2">
    <source>
        <dbReference type="Proteomes" id="UP000805649"/>
    </source>
</evidence>
<proteinExistence type="predicted"/>
<organism evidence="1 2">
    <name type="scientific">Colletotrichum truncatum</name>
    <name type="common">Anthracnose fungus</name>
    <name type="synonym">Colletotrichum capsici</name>
    <dbReference type="NCBI Taxonomy" id="5467"/>
    <lineage>
        <taxon>Eukaryota</taxon>
        <taxon>Fungi</taxon>
        <taxon>Dikarya</taxon>
        <taxon>Ascomycota</taxon>
        <taxon>Pezizomycotina</taxon>
        <taxon>Sordariomycetes</taxon>
        <taxon>Hypocreomycetidae</taxon>
        <taxon>Glomerellales</taxon>
        <taxon>Glomerellaceae</taxon>
        <taxon>Colletotrichum</taxon>
        <taxon>Colletotrichum truncatum species complex</taxon>
    </lineage>
</organism>
<gene>
    <name evidence="1" type="ORF">CTRU02_212574</name>
</gene>
<protein>
    <submittedName>
        <fullName evidence="1">Uncharacterized protein</fullName>
    </submittedName>
</protein>
<reference evidence="1 2" key="1">
    <citation type="journal article" date="2020" name="Phytopathology">
        <title>Genome Sequence Resources of Colletotrichum truncatum, C. plurivorum, C. musicola, and C. sojae: Four Species Pathogenic to Soybean (Glycine max).</title>
        <authorList>
            <person name="Rogerio F."/>
            <person name="Boufleur T.R."/>
            <person name="Ciampi-Guillardi M."/>
            <person name="Sukno S.A."/>
            <person name="Thon M.R."/>
            <person name="Massola Junior N.S."/>
            <person name="Baroncelli R."/>
        </authorList>
    </citation>
    <scope>NUCLEOTIDE SEQUENCE [LARGE SCALE GENOMIC DNA]</scope>
    <source>
        <strain evidence="1 2">CMES1059</strain>
    </source>
</reference>
<comment type="caution">
    <text evidence="1">The sequence shown here is derived from an EMBL/GenBank/DDBJ whole genome shotgun (WGS) entry which is preliminary data.</text>
</comment>
<dbReference type="EMBL" id="VUJX02000009">
    <property type="protein sequence ID" value="KAL0931620.1"/>
    <property type="molecule type" value="Genomic_DNA"/>
</dbReference>
<accession>A0ACC3YIA9</accession>